<keyword evidence="1 4" id="KW-0378">Hydrolase</keyword>
<name>A0A5C6M2T6_9PLAN</name>
<dbReference type="InterPro" id="IPR022712">
    <property type="entry name" value="Beta_Casp"/>
</dbReference>
<dbReference type="Pfam" id="PF00753">
    <property type="entry name" value="Lactamase_B"/>
    <property type="match status" value="1"/>
</dbReference>
<evidence type="ECO:0000259" key="3">
    <source>
        <dbReference type="SMART" id="SM01027"/>
    </source>
</evidence>
<dbReference type="CDD" id="cd16295">
    <property type="entry name" value="TTHA0252-CPSF-like_MBL-fold"/>
    <property type="match status" value="1"/>
</dbReference>
<keyword evidence="5" id="KW-1185">Reference proteome</keyword>
<dbReference type="Gene3D" id="3.60.15.10">
    <property type="entry name" value="Ribonuclease Z/Hydroxyacylglutathione hydrolase-like"/>
    <property type="match status" value="1"/>
</dbReference>
<reference evidence="4 5" key="2">
    <citation type="submission" date="2019-08" db="EMBL/GenBank/DDBJ databases">
        <authorList>
            <person name="Henke P."/>
        </authorList>
    </citation>
    <scope>NUCLEOTIDE SEQUENCE [LARGE SCALE GENOMIC DNA]</scope>
    <source>
        <strain evidence="4">Phe10_nw2017</strain>
    </source>
</reference>
<accession>A0A5C6M2T6</accession>
<protein>
    <submittedName>
        <fullName evidence="4">MBL fold hydrolase</fullName>
    </submittedName>
</protein>
<sequence length="466" mass="52330">MKLTFLGAAGEVTGSQHLLETSEARILLDCGLFQGREDECRQRNELFRCLPRKLDAVVLSHAHIDHCGNLPGLWKAGFRGPIACTAPTADIAAIMLRDSARVQEEDAAYEQRKRYRSRDHVPGPLYTEDDARHVAKLFEPQPMHDWQDIVPGVRLRFLHAGHILGAAISELELQDQGQIRRVVFTGDLGRRHQPVLMDPETIERCDVLICESTYANRQHPDTSNVSAELQRIICRAAEVRGRVIIPAFSLGRTQMLAYLLNELRNRDQLCRVPVFIDSPLVTRLTDVHRLHTADMDSDVQTSLQQDDDVFSFPGLTYVRTQDESMALNRTPGPMVIIAAGGMCENGRIVHHLKHALDDERNTVMIIGFQAEHTLGRRLVERRPEVSIFGRRIPLRARVEVVNGLSAHADADDFRWWFGALQRRGGTGETYIVHGEAEAARALADIAADCSDEPPVIPQYGQSFVIE</sequence>
<evidence type="ECO:0000313" key="5">
    <source>
        <dbReference type="Proteomes" id="UP000321083"/>
    </source>
</evidence>
<dbReference type="InterPro" id="IPR050698">
    <property type="entry name" value="MBL"/>
</dbReference>
<dbReference type="Pfam" id="PF07521">
    <property type="entry name" value="RMMBL"/>
    <property type="match status" value="1"/>
</dbReference>
<dbReference type="InterPro" id="IPR011108">
    <property type="entry name" value="RMMBL"/>
</dbReference>
<dbReference type="AlphaFoldDB" id="A0A5C6M2T6"/>
<dbReference type="PANTHER" id="PTHR11203:SF37">
    <property type="entry name" value="INTEGRATOR COMPLEX SUBUNIT 11"/>
    <property type="match status" value="1"/>
</dbReference>
<dbReference type="Pfam" id="PF10996">
    <property type="entry name" value="Beta-Casp"/>
    <property type="match status" value="1"/>
</dbReference>
<proteinExistence type="predicted"/>
<dbReference type="InterPro" id="IPR001279">
    <property type="entry name" value="Metallo-B-lactamas"/>
</dbReference>
<dbReference type="Gene3D" id="3.40.50.10890">
    <property type="match status" value="1"/>
</dbReference>
<evidence type="ECO:0000313" key="4">
    <source>
        <dbReference type="EMBL" id="TWW09080.1"/>
    </source>
</evidence>
<dbReference type="SMART" id="SM00849">
    <property type="entry name" value="Lactamase_B"/>
    <property type="match status" value="1"/>
</dbReference>
<feature type="domain" description="Beta-Casp" evidence="3">
    <location>
        <begin position="253"/>
        <end position="378"/>
    </location>
</feature>
<dbReference type="GO" id="GO:0016787">
    <property type="term" value="F:hydrolase activity"/>
    <property type="evidence" value="ECO:0007669"/>
    <property type="project" value="UniProtKB-KW"/>
</dbReference>
<organism evidence="4 5">
    <name type="scientific">Planctomyces bekefii</name>
    <dbReference type="NCBI Taxonomy" id="1653850"/>
    <lineage>
        <taxon>Bacteria</taxon>
        <taxon>Pseudomonadati</taxon>
        <taxon>Planctomycetota</taxon>
        <taxon>Planctomycetia</taxon>
        <taxon>Planctomycetales</taxon>
        <taxon>Planctomycetaceae</taxon>
        <taxon>Planctomyces</taxon>
    </lineage>
</organism>
<comment type="caution">
    <text evidence="4">The sequence shown here is derived from an EMBL/GenBank/DDBJ whole genome shotgun (WGS) entry which is preliminary data.</text>
</comment>
<dbReference type="SMART" id="SM01027">
    <property type="entry name" value="Beta-Casp"/>
    <property type="match status" value="1"/>
</dbReference>
<evidence type="ECO:0000256" key="1">
    <source>
        <dbReference type="ARBA" id="ARBA00022801"/>
    </source>
</evidence>
<dbReference type="PANTHER" id="PTHR11203">
    <property type="entry name" value="CLEAVAGE AND POLYADENYLATION SPECIFICITY FACTOR FAMILY MEMBER"/>
    <property type="match status" value="1"/>
</dbReference>
<dbReference type="SUPFAM" id="SSF56281">
    <property type="entry name" value="Metallo-hydrolase/oxidoreductase"/>
    <property type="match status" value="1"/>
</dbReference>
<dbReference type="EMBL" id="SRHE01000397">
    <property type="protein sequence ID" value="TWW09080.1"/>
    <property type="molecule type" value="Genomic_DNA"/>
</dbReference>
<dbReference type="InterPro" id="IPR036866">
    <property type="entry name" value="RibonucZ/Hydroxyglut_hydro"/>
</dbReference>
<gene>
    <name evidence="4" type="ORF">E3A20_17910</name>
</gene>
<dbReference type="Proteomes" id="UP000321083">
    <property type="component" value="Unassembled WGS sequence"/>
</dbReference>
<feature type="domain" description="Metallo-beta-lactamase" evidence="2">
    <location>
        <begin position="13"/>
        <end position="248"/>
    </location>
</feature>
<evidence type="ECO:0000259" key="2">
    <source>
        <dbReference type="SMART" id="SM00849"/>
    </source>
</evidence>
<reference evidence="4 5" key="1">
    <citation type="submission" date="2019-08" db="EMBL/GenBank/DDBJ databases">
        <title>100 year-old enigma solved: identification of Planctomyces bekefii, the type genus and species of the phylum Planctomycetes.</title>
        <authorList>
            <person name="Svetlana D.N."/>
            <person name="Overmann J."/>
        </authorList>
    </citation>
    <scope>NUCLEOTIDE SEQUENCE [LARGE SCALE GENOMIC DNA]</scope>
    <source>
        <strain evidence="4">Phe10_nw2017</strain>
    </source>
</reference>
<dbReference type="GO" id="GO:0004521">
    <property type="term" value="F:RNA endonuclease activity"/>
    <property type="evidence" value="ECO:0007669"/>
    <property type="project" value="TreeGrafter"/>
</dbReference>